<dbReference type="Pfam" id="PF03847">
    <property type="entry name" value="TFIID_20kDa"/>
    <property type="match status" value="1"/>
</dbReference>
<evidence type="ECO:0000313" key="10">
    <source>
        <dbReference type="Proteomes" id="UP000275408"/>
    </source>
</evidence>
<evidence type="ECO:0000256" key="4">
    <source>
        <dbReference type="ARBA" id="ARBA00023015"/>
    </source>
</evidence>
<reference evidence="9 10" key="1">
    <citation type="journal article" date="2018" name="Sci. Rep.">
        <title>Comparative analysis of the Pocillopora damicornis genome highlights role of immune system in coral evolution.</title>
        <authorList>
            <person name="Cunning R."/>
            <person name="Bay R.A."/>
            <person name="Gillette P."/>
            <person name="Baker A.C."/>
            <person name="Traylor-Knowles N."/>
        </authorList>
    </citation>
    <scope>NUCLEOTIDE SEQUENCE [LARGE SCALE GENOMIC DNA]</scope>
    <source>
        <strain evidence="9">RSMAS</strain>
        <tissue evidence="9">Whole animal</tissue>
    </source>
</reference>
<feature type="region of interest" description="Disordered" evidence="7">
    <location>
        <begin position="1"/>
        <end position="20"/>
    </location>
</feature>
<keyword evidence="10" id="KW-1185">Reference proteome</keyword>
<dbReference type="GO" id="GO:0003677">
    <property type="term" value="F:DNA binding"/>
    <property type="evidence" value="ECO:0007669"/>
    <property type="project" value="TreeGrafter"/>
</dbReference>
<dbReference type="PANTHER" id="PTHR12264">
    <property type="entry name" value="TRANSCRIPTION INITIATION FACTOR TFIID SUBUNIT 12"/>
    <property type="match status" value="1"/>
</dbReference>
<accession>A0A3M6ULJ5</accession>
<dbReference type="GO" id="GO:0017025">
    <property type="term" value="F:TBP-class protein binding"/>
    <property type="evidence" value="ECO:0007669"/>
    <property type="project" value="TreeGrafter"/>
</dbReference>
<organism evidence="9 10">
    <name type="scientific">Pocillopora damicornis</name>
    <name type="common">Cauliflower coral</name>
    <name type="synonym">Millepora damicornis</name>
    <dbReference type="NCBI Taxonomy" id="46731"/>
    <lineage>
        <taxon>Eukaryota</taxon>
        <taxon>Metazoa</taxon>
        <taxon>Cnidaria</taxon>
        <taxon>Anthozoa</taxon>
        <taxon>Hexacorallia</taxon>
        <taxon>Scleractinia</taxon>
        <taxon>Astrocoeniina</taxon>
        <taxon>Pocilloporidae</taxon>
        <taxon>Pocillopora</taxon>
    </lineage>
</organism>
<evidence type="ECO:0000256" key="7">
    <source>
        <dbReference type="SAM" id="MobiDB-lite"/>
    </source>
</evidence>
<dbReference type="CDD" id="cd07981">
    <property type="entry name" value="HFD_TAF12"/>
    <property type="match status" value="1"/>
</dbReference>
<dbReference type="OrthoDB" id="2193432at2759"/>
<evidence type="ECO:0000256" key="1">
    <source>
        <dbReference type="ARBA" id="ARBA00004123"/>
    </source>
</evidence>
<dbReference type="GO" id="GO:0051123">
    <property type="term" value="P:RNA polymerase II preinitiation complex assembly"/>
    <property type="evidence" value="ECO:0007669"/>
    <property type="project" value="TreeGrafter"/>
</dbReference>
<keyword evidence="5" id="KW-0804">Transcription</keyword>
<dbReference type="Gene3D" id="1.10.20.10">
    <property type="entry name" value="Histone, subunit A"/>
    <property type="match status" value="1"/>
</dbReference>
<comment type="similarity">
    <text evidence="2">Belongs to the TAF12 family.</text>
</comment>
<keyword evidence="4" id="KW-0805">Transcription regulation</keyword>
<dbReference type="AlphaFoldDB" id="A0A3M6ULJ5"/>
<dbReference type="FunFam" id="1.10.20.10:FF:000011">
    <property type="entry name" value="Transcription initiation factor TFIID subunit 12"/>
    <property type="match status" value="1"/>
</dbReference>
<evidence type="ECO:0000256" key="3">
    <source>
        <dbReference type="ARBA" id="ARBA00017484"/>
    </source>
</evidence>
<gene>
    <name evidence="9" type="ORF">pdam_00004577</name>
</gene>
<proteinExistence type="inferred from homology"/>
<comment type="subcellular location">
    <subcellularLocation>
        <location evidence="1">Nucleus</location>
    </subcellularLocation>
</comment>
<dbReference type="STRING" id="46731.A0A3M6ULJ5"/>
<dbReference type="PANTHER" id="PTHR12264:SF21">
    <property type="entry name" value="TRANSCRIPTION INITIATION FACTOR TFIID SUBUNIT 12"/>
    <property type="match status" value="1"/>
</dbReference>
<dbReference type="EMBL" id="RCHS01001247">
    <property type="protein sequence ID" value="RMX54525.1"/>
    <property type="molecule type" value="Genomic_DNA"/>
</dbReference>
<comment type="caution">
    <text evidence="9">The sequence shown here is derived from an EMBL/GenBank/DDBJ whole genome shotgun (WGS) entry which is preliminary data.</text>
</comment>
<protein>
    <recommendedName>
        <fullName evidence="3">Transcription initiation factor TFIID subunit 12</fullName>
    </recommendedName>
</protein>
<dbReference type="SUPFAM" id="SSF47113">
    <property type="entry name" value="Histone-fold"/>
    <property type="match status" value="1"/>
</dbReference>
<dbReference type="GO" id="GO:0000124">
    <property type="term" value="C:SAGA complex"/>
    <property type="evidence" value="ECO:0007669"/>
    <property type="project" value="InterPro"/>
</dbReference>
<dbReference type="Proteomes" id="UP000275408">
    <property type="component" value="Unassembled WGS sequence"/>
</dbReference>
<name>A0A3M6ULJ5_POCDA</name>
<dbReference type="GO" id="GO:0005669">
    <property type="term" value="C:transcription factor TFIID complex"/>
    <property type="evidence" value="ECO:0007669"/>
    <property type="project" value="InterPro"/>
</dbReference>
<dbReference type="InterPro" id="IPR037794">
    <property type="entry name" value="TAF12"/>
</dbReference>
<dbReference type="InterPro" id="IPR009072">
    <property type="entry name" value="Histone-fold"/>
</dbReference>
<evidence type="ECO:0000256" key="5">
    <source>
        <dbReference type="ARBA" id="ARBA00023163"/>
    </source>
</evidence>
<feature type="domain" description="Transcription initiation factor TFIID subunit 12" evidence="8">
    <location>
        <begin position="305"/>
        <end position="372"/>
    </location>
</feature>
<evidence type="ECO:0000256" key="2">
    <source>
        <dbReference type="ARBA" id="ARBA00007530"/>
    </source>
</evidence>
<dbReference type="InterPro" id="IPR003228">
    <property type="entry name" value="TFIID_TAF12_dom"/>
</dbReference>
<evidence type="ECO:0000259" key="8">
    <source>
        <dbReference type="Pfam" id="PF03847"/>
    </source>
</evidence>
<evidence type="ECO:0000313" key="9">
    <source>
        <dbReference type="EMBL" id="RMX54525.1"/>
    </source>
</evidence>
<sequence>MASLPTVTTASSSPKTGQQKSIVEVLQDIQKRIQGYGLGPYTPEQAKEVERLKVLFRRLKAENEKAIQEGKIAVMRTTTVMTPVTQVLVPTHVAAPNTMQMTKIAPATTALPNQQTTVLPATTVTGGIPVGQASLAAKTILPQTTTLQPIQPQNVVINPASIQQLQRTADGIQRTVKSPQPTTLQVTQTLAPGQQIAVRTVAPAQPGQGIKPTVTLTNRPMQVASGVTQTVTLQRHLAPNKSPVHMPITLAPSGTVSAAVPSGGHVTNIAPAPISAAVSKGISTQAAGTALRGDSSSPAPNQVLTKRRLQDLLHEIDPREQMDDDVEDLLLQIADDFIESVVTASCQIAKHRKSNTLEVRDVQLHLERCWNMWIPGFGSDELRPFKKQATTEAHKQVGLDTKIDEEVIQTLCYLVRKLLFMMMHDIRGAGFIV</sequence>
<keyword evidence="6" id="KW-0539">Nucleus</keyword>
<evidence type="ECO:0000256" key="6">
    <source>
        <dbReference type="ARBA" id="ARBA00023242"/>
    </source>
</evidence>
<dbReference type="GO" id="GO:0046982">
    <property type="term" value="F:protein heterodimerization activity"/>
    <property type="evidence" value="ECO:0007669"/>
    <property type="project" value="InterPro"/>
</dbReference>